<dbReference type="Pfam" id="PF00512">
    <property type="entry name" value="HisKA"/>
    <property type="match status" value="1"/>
</dbReference>
<dbReference type="Gene3D" id="3.30.565.10">
    <property type="entry name" value="Histidine kinase-like ATPase, C-terminal domain"/>
    <property type="match status" value="1"/>
</dbReference>
<dbReference type="CDD" id="cd18774">
    <property type="entry name" value="PDC2_HK_sensor"/>
    <property type="match status" value="1"/>
</dbReference>
<dbReference type="SMART" id="SM00388">
    <property type="entry name" value="HisKA"/>
    <property type="match status" value="1"/>
</dbReference>
<feature type="domain" description="Histidine kinase" evidence="6">
    <location>
        <begin position="365"/>
        <end position="581"/>
    </location>
</feature>
<comment type="caution">
    <text evidence="7">The sequence shown here is derived from an EMBL/GenBank/DDBJ whole genome shotgun (WGS) entry which is preliminary data.</text>
</comment>
<keyword evidence="3" id="KW-0597">Phosphoprotein</keyword>
<dbReference type="InterPro" id="IPR005467">
    <property type="entry name" value="His_kinase_dom"/>
</dbReference>
<dbReference type="CDD" id="cd00082">
    <property type="entry name" value="HisKA"/>
    <property type="match status" value="1"/>
</dbReference>
<dbReference type="InterPro" id="IPR003594">
    <property type="entry name" value="HATPase_dom"/>
</dbReference>
<evidence type="ECO:0000313" key="8">
    <source>
        <dbReference type="Proteomes" id="UP000715965"/>
    </source>
</evidence>
<dbReference type="PANTHER" id="PTHR42878">
    <property type="entry name" value="TWO-COMPONENT HISTIDINE KINASE"/>
    <property type="match status" value="1"/>
</dbReference>
<keyword evidence="4" id="KW-0808">Transferase</keyword>
<dbReference type="SUPFAM" id="SSF55874">
    <property type="entry name" value="ATPase domain of HSP90 chaperone/DNA topoisomerase II/histidine kinase"/>
    <property type="match status" value="1"/>
</dbReference>
<dbReference type="EC" id="2.7.13.3" evidence="2"/>
<evidence type="ECO:0000259" key="6">
    <source>
        <dbReference type="PROSITE" id="PS50109"/>
    </source>
</evidence>
<proteinExistence type="predicted"/>
<dbReference type="Gene3D" id="3.30.450.20">
    <property type="entry name" value="PAS domain"/>
    <property type="match status" value="1"/>
</dbReference>
<gene>
    <name evidence="7" type="ORF">IM725_17695</name>
</gene>
<evidence type="ECO:0000256" key="4">
    <source>
        <dbReference type="ARBA" id="ARBA00022679"/>
    </source>
</evidence>
<evidence type="ECO:0000256" key="5">
    <source>
        <dbReference type="ARBA" id="ARBA00022777"/>
    </source>
</evidence>
<keyword evidence="8" id="KW-1185">Reference proteome</keyword>
<evidence type="ECO:0000256" key="1">
    <source>
        <dbReference type="ARBA" id="ARBA00000085"/>
    </source>
</evidence>
<dbReference type="PRINTS" id="PR00344">
    <property type="entry name" value="BCTRLSENSOR"/>
</dbReference>
<dbReference type="InterPro" id="IPR050351">
    <property type="entry name" value="BphY/WalK/GraS-like"/>
</dbReference>
<dbReference type="PROSITE" id="PS50109">
    <property type="entry name" value="HIS_KIN"/>
    <property type="match status" value="1"/>
</dbReference>
<name>A0ABR9SKV4_9BURK</name>
<evidence type="ECO:0000256" key="3">
    <source>
        <dbReference type="ARBA" id="ARBA00022553"/>
    </source>
</evidence>
<comment type="catalytic activity">
    <reaction evidence="1">
        <text>ATP + protein L-histidine = ADP + protein N-phospho-L-histidine.</text>
        <dbReference type="EC" id="2.7.13.3"/>
    </reaction>
</comment>
<dbReference type="SUPFAM" id="SSF47384">
    <property type="entry name" value="Homodimeric domain of signal transducing histidine kinase"/>
    <property type="match status" value="1"/>
</dbReference>
<dbReference type="Gene3D" id="1.10.287.130">
    <property type="match status" value="1"/>
</dbReference>
<organism evidence="7 8">
    <name type="scientific">Ramlibacter aquaticus</name>
    <dbReference type="NCBI Taxonomy" id="2780094"/>
    <lineage>
        <taxon>Bacteria</taxon>
        <taxon>Pseudomonadati</taxon>
        <taxon>Pseudomonadota</taxon>
        <taxon>Betaproteobacteria</taxon>
        <taxon>Burkholderiales</taxon>
        <taxon>Comamonadaceae</taxon>
        <taxon>Ramlibacter</taxon>
    </lineage>
</organism>
<dbReference type="InterPro" id="IPR003661">
    <property type="entry name" value="HisK_dim/P_dom"/>
</dbReference>
<dbReference type="RefSeq" id="WP_193781961.1">
    <property type="nucleotide sequence ID" value="NZ_JADDOJ010000097.1"/>
</dbReference>
<dbReference type="InterPro" id="IPR036097">
    <property type="entry name" value="HisK_dim/P_sf"/>
</dbReference>
<sequence>MPSLRSRLLLLVLLPLLPTLAFCAWLMAADYQEDVEDAQRNAALATRALAFAVDQKLSLSEAVLRGLSKSSALAAGRLADFHAEAQAVAQATGLVNILLVRSDGEHVLNTLKPWGVALPPIPVDAAWQRVFSQARAVARLSMSALLGHPVVAVAVPIELPGRGVPFALVAVLAQSQVQDLLVQAALPPSWVSAIVDSELRVAARSRDPRLYVGQRITPSLAAVLEQPDRANEGFFESATLDGQTVHTLYGRGPAHGWTVVVGIPQGEFTQPLQRTLAELGALGLLLLLAVLVLDWWWGRRLGRDVDALVELSAQVGGSSPHAIPPMQFAEADRIARAVMQADADLALARQALERKSADLREFAHAAAHDLHTPLRSVHSLLDVLRLRRGDALGPEGRELLARAAQAVERLHRMTRDLLMFATVDQADPAFLPVDLGRVVAEALKRLDAQVQAVQARVDVEPLPTVPGDTGQLLQLMVNLLGNALRFHGPAPCHIRVGAQPEPGGGWRIWVMDNGIGIAPEHREQVFGLFKRLGAGTPVAGGGTGIGLALCRRIVEHHGGHIGVESLPGQGSTFFFTLPSGGGDAGSALV</sequence>
<dbReference type="InterPro" id="IPR036890">
    <property type="entry name" value="HATPase_C_sf"/>
</dbReference>
<dbReference type="Proteomes" id="UP000715965">
    <property type="component" value="Unassembled WGS sequence"/>
</dbReference>
<evidence type="ECO:0000256" key="2">
    <source>
        <dbReference type="ARBA" id="ARBA00012438"/>
    </source>
</evidence>
<keyword evidence="5" id="KW-0418">Kinase</keyword>
<evidence type="ECO:0000313" key="7">
    <source>
        <dbReference type="EMBL" id="MBE7942407.1"/>
    </source>
</evidence>
<accession>A0ABR9SKV4</accession>
<dbReference type="InterPro" id="IPR004358">
    <property type="entry name" value="Sig_transdc_His_kin-like_C"/>
</dbReference>
<protein>
    <recommendedName>
        <fullName evidence="2">histidine kinase</fullName>
        <ecNumber evidence="2">2.7.13.3</ecNumber>
    </recommendedName>
</protein>
<reference evidence="7 8" key="1">
    <citation type="submission" date="2020-10" db="EMBL/GenBank/DDBJ databases">
        <title>Draft genome of Ramlibacter aquaticus LMG 30558.</title>
        <authorList>
            <person name="Props R."/>
        </authorList>
    </citation>
    <scope>NUCLEOTIDE SEQUENCE [LARGE SCALE GENOMIC DNA]</scope>
    <source>
        <strain evidence="7 8">LMG 30558</strain>
    </source>
</reference>
<dbReference type="PANTHER" id="PTHR42878:SF15">
    <property type="entry name" value="BACTERIOPHYTOCHROME"/>
    <property type="match status" value="1"/>
</dbReference>
<dbReference type="SMART" id="SM00387">
    <property type="entry name" value="HATPase_c"/>
    <property type="match status" value="1"/>
</dbReference>
<dbReference type="Pfam" id="PF02518">
    <property type="entry name" value="HATPase_c"/>
    <property type="match status" value="1"/>
</dbReference>
<dbReference type="EMBL" id="JADDOJ010000097">
    <property type="protein sequence ID" value="MBE7942407.1"/>
    <property type="molecule type" value="Genomic_DNA"/>
</dbReference>